<dbReference type="AlphaFoldDB" id="A0A176Z371"/>
<dbReference type="OrthoDB" id="9785312at2"/>
<keyword evidence="2" id="KW-0067">ATP-binding</keyword>
<dbReference type="RefSeq" id="WP_063697694.1">
    <property type="nucleotide sequence ID" value="NZ_LUUB01000033.1"/>
</dbReference>
<dbReference type="Proteomes" id="UP000076959">
    <property type="component" value="Unassembled WGS sequence"/>
</dbReference>
<dbReference type="GO" id="GO:0005524">
    <property type="term" value="F:ATP binding"/>
    <property type="evidence" value="ECO:0007669"/>
    <property type="project" value="UniProtKB-KW"/>
</dbReference>
<dbReference type="GO" id="GO:0005737">
    <property type="term" value="C:cytoplasm"/>
    <property type="evidence" value="ECO:0007669"/>
    <property type="project" value="TreeGrafter"/>
</dbReference>
<gene>
    <name evidence="3" type="ORF">AYJ54_43240</name>
</gene>
<dbReference type="PANTHER" id="PTHR16305">
    <property type="entry name" value="TESTICULAR SOLUBLE ADENYLYL CYCLASE"/>
    <property type="match status" value="1"/>
</dbReference>
<dbReference type="GO" id="GO:0004016">
    <property type="term" value="F:adenylate cyclase activity"/>
    <property type="evidence" value="ECO:0007669"/>
    <property type="project" value="TreeGrafter"/>
</dbReference>
<dbReference type="STRING" id="1505087.AYJ54_43240"/>
<dbReference type="EMBL" id="LUUB01000033">
    <property type="protein sequence ID" value="OAF13844.1"/>
    <property type="molecule type" value="Genomic_DNA"/>
</dbReference>
<organism evidence="3 4">
    <name type="scientific">Bradyrhizobium centrolobii</name>
    <dbReference type="NCBI Taxonomy" id="1505087"/>
    <lineage>
        <taxon>Bacteria</taxon>
        <taxon>Pseudomonadati</taxon>
        <taxon>Pseudomonadota</taxon>
        <taxon>Alphaproteobacteria</taxon>
        <taxon>Hyphomicrobiales</taxon>
        <taxon>Nitrobacteraceae</taxon>
        <taxon>Bradyrhizobium</taxon>
    </lineage>
</organism>
<evidence type="ECO:0000256" key="1">
    <source>
        <dbReference type="ARBA" id="ARBA00022741"/>
    </source>
</evidence>
<proteinExistence type="predicted"/>
<keyword evidence="1" id="KW-0547">Nucleotide-binding</keyword>
<keyword evidence="4" id="KW-1185">Reference proteome</keyword>
<comment type="caution">
    <text evidence="3">The sequence shown here is derived from an EMBL/GenBank/DDBJ whole genome shotgun (WGS) entry which is preliminary data.</text>
</comment>
<protein>
    <submittedName>
        <fullName evidence="3">Uncharacterized protein</fullName>
    </submittedName>
</protein>
<reference evidence="3 4" key="1">
    <citation type="submission" date="2016-03" db="EMBL/GenBank/DDBJ databases">
        <title>Draft Genome Sequence of the Strain BR 10245 (Bradyrhizobium sp.) isolated from nodules of Centrolobium paraense.</title>
        <authorList>
            <person name="Simoes-Araujo J.L.Sr."/>
            <person name="Barauna A.C."/>
            <person name="Silva K."/>
            <person name="Zilli J.E."/>
        </authorList>
    </citation>
    <scope>NUCLEOTIDE SEQUENCE [LARGE SCALE GENOMIC DNA]</scope>
    <source>
        <strain evidence="3 4">BR 10245</strain>
    </source>
</reference>
<dbReference type="PANTHER" id="PTHR16305:SF28">
    <property type="entry name" value="GUANYLATE CYCLASE DOMAIN-CONTAINING PROTEIN"/>
    <property type="match status" value="1"/>
</dbReference>
<sequence length="257" mass="28502">MLALSRLAQHQGAILVRRVAGDKALPAYTVKEIVDRTDGVPLFVEELTKAVLEDYGGRHGPKSKSISALALPATLQASLMARLDRLGLGAKQVAQTGAAIGRKFSYELLSAIAGGTERELQHELARLVTSELVFQRGMPPESVYTFKHALVQDVAYSTLLHGDRQQLHARIAEAVEGCFPERVAREPEILAFHFMEARQIERAIGYWLKAGERAAQRSANLEAIRHLTRGLEALRTLPESPEWDRRNSHIKSRSARL</sequence>
<evidence type="ECO:0000313" key="4">
    <source>
        <dbReference type="Proteomes" id="UP000076959"/>
    </source>
</evidence>
<evidence type="ECO:0000313" key="3">
    <source>
        <dbReference type="EMBL" id="OAF13844.1"/>
    </source>
</evidence>
<evidence type="ECO:0000256" key="2">
    <source>
        <dbReference type="ARBA" id="ARBA00022840"/>
    </source>
</evidence>
<accession>A0A176Z371</accession>
<name>A0A176Z371_9BRAD</name>